<dbReference type="SUPFAM" id="SSF51735">
    <property type="entry name" value="NAD(P)-binding Rossmann-fold domains"/>
    <property type="match status" value="1"/>
</dbReference>
<feature type="domain" description="Ketopantoate reductase C-terminal" evidence="12">
    <location>
        <begin position="177"/>
        <end position="300"/>
    </location>
</feature>
<sequence>MKILVLGAGAMGGYYGARLIEAGADVTFLVRAGRAQALAEHGLVVRSALGDFKRAVKTVQAGAVRPEYDLVLMACKAYDLEDAMLAIAPAVGSDTAILPLLNGMSAYDQLDARFGRKRVLGGVSYIATTLADDGTVTHAGSHDRLIVGARAPEAQDFASALHEQLSRSAGTRELSSDIVQELWNKWAMIAAGALMTCLMRGNVGQIMHTHDGRSLTLQAIAECGAVAALSGFPLPEAVASAVSSRLLDASSTWAASMMRDIAQGKRQIEADAIVGDLVARAAVLGHEVPLSRIAYCHLQVYQGQHAA</sequence>
<comment type="catalytic activity">
    <reaction evidence="9 10">
        <text>(R)-pantoate + NADP(+) = 2-dehydropantoate + NADPH + H(+)</text>
        <dbReference type="Rhea" id="RHEA:16233"/>
        <dbReference type="ChEBI" id="CHEBI:11561"/>
        <dbReference type="ChEBI" id="CHEBI:15378"/>
        <dbReference type="ChEBI" id="CHEBI:15980"/>
        <dbReference type="ChEBI" id="CHEBI:57783"/>
        <dbReference type="ChEBI" id="CHEBI:58349"/>
        <dbReference type="EC" id="1.1.1.169"/>
    </reaction>
</comment>
<name>A0ABM8THU3_9BURK</name>
<dbReference type="PANTHER" id="PTHR21708">
    <property type="entry name" value="PROBABLE 2-DEHYDROPANTOATE 2-REDUCTASE"/>
    <property type="match status" value="1"/>
</dbReference>
<evidence type="ECO:0000256" key="1">
    <source>
        <dbReference type="ARBA" id="ARBA00004994"/>
    </source>
</evidence>
<dbReference type="InterPro" id="IPR008927">
    <property type="entry name" value="6-PGluconate_DH-like_C_sf"/>
</dbReference>
<dbReference type="InterPro" id="IPR003710">
    <property type="entry name" value="ApbA"/>
</dbReference>
<evidence type="ECO:0000256" key="2">
    <source>
        <dbReference type="ARBA" id="ARBA00007870"/>
    </source>
</evidence>
<dbReference type="InterPro" id="IPR013328">
    <property type="entry name" value="6PGD_dom2"/>
</dbReference>
<protein>
    <recommendedName>
        <fullName evidence="4 10">2-dehydropantoate 2-reductase</fullName>
        <ecNumber evidence="3 10">1.1.1.169</ecNumber>
    </recommendedName>
    <alternativeName>
        <fullName evidence="8 10">Ketopantoate reductase</fullName>
    </alternativeName>
</protein>
<evidence type="ECO:0000256" key="7">
    <source>
        <dbReference type="ARBA" id="ARBA00023002"/>
    </source>
</evidence>
<evidence type="ECO:0000256" key="8">
    <source>
        <dbReference type="ARBA" id="ARBA00032024"/>
    </source>
</evidence>
<dbReference type="Pfam" id="PF08546">
    <property type="entry name" value="ApbA_C"/>
    <property type="match status" value="1"/>
</dbReference>
<comment type="similarity">
    <text evidence="2 10">Belongs to the ketopantoate reductase family.</text>
</comment>
<comment type="caution">
    <text evidence="13">The sequence shown here is derived from an EMBL/GenBank/DDBJ whole genome shotgun (WGS) entry which is preliminary data.</text>
</comment>
<comment type="function">
    <text evidence="10">Catalyzes the NADPH-dependent reduction of ketopantoate into pantoic acid.</text>
</comment>
<reference evidence="13 14" key="1">
    <citation type="submission" date="2021-03" db="EMBL/GenBank/DDBJ databases">
        <authorList>
            <person name="Peeters C."/>
        </authorList>
    </citation>
    <scope>NUCLEOTIDE SEQUENCE [LARGE SCALE GENOMIC DNA]</scope>
    <source>
        <strain evidence="13 14">LMG 26411</strain>
    </source>
</reference>
<dbReference type="InterPro" id="IPR051402">
    <property type="entry name" value="KPR-Related"/>
</dbReference>
<accession>A0ABM8THU3</accession>
<proteinExistence type="inferred from homology"/>
<dbReference type="RefSeq" id="WP_211954166.1">
    <property type="nucleotide sequence ID" value="NZ_CAJPVI010000017.1"/>
</dbReference>
<comment type="pathway">
    <text evidence="1 10">Cofactor biosynthesis; (R)-pantothenate biosynthesis; (R)-pantoate from 3-methyl-2-oxobutanoate: step 2/2.</text>
</comment>
<evidence type="ECO:0000256" key="3">
    <source>
        <dbReference type="ARBA" id="ARBA00013014"/>
    </source>
</evidence>
<dbReference type="GO" id="GO:0008677">
    <property type="term" value="F:2-dehydropantoate 2-reductase activity"/>
    <property type="evidence" value="ECO:0007669"/>
    <property type="project" value="UniProtKB-EC"/>
</dbReference>
<dbReference type="Pfam" id="PF02558">
    <property type="entry name" value="ApbA"/>
    <property type="match status" value="1"/>
</dbReference>
<dbReference type="InterPro" id="IPR036291">
    <property type="entry name" value="NAD(P)-bd_dom_sf"/>
</dbReference>
<dbReference type="Gene3D" id="1.10.1040.10">
    <property type="entry name" value="N-(1-d-carboxylethyl)-l-norvaline Dehydrogenase, domain 2"/>
    <property type="match status" value="1"/>
</dbReference>
<dbReference type="EC" id="1.1.1.169" evidence="3 10"/>
<evidence type="ECO:0000313" key="14">
    <source>
        <dbReference type="Proteomes" id="UP000672657"/>
    </source>
</evidence>
<dbReference type="Proteomes" id="UP000672657">
    <property type="component" value="Unassembled WGS sequence"/>
</dbReference>
<keyword evidence="7 10" id="KW-0560">Oxidoreductase</keyword>
<dbReference type="InterPro" id="IPR013332">
    <property type="entry name" value="KPR_N"/>
</dbReference>
<feature type="domain" description="Ketopantoate reductase N-terminal" evidence="11">
    <location>
        <begin position="3"/>
        <end position="149"/>
    </location>
</feature>
<evidence type="ECO:0000259" key="12">
    <source>
        <dbReference type="Pfam" id="PF08546"/>
    </source>
</evidence>
<evidence type="ECO:0000259" key="11">
    <source>
        <dbReference type="Pfam" id="PF02558"/>
    </source>
</evidence>
<dbReference type="EMBL" id="CAJPVI010000017">
    <property type="protein sequence ID" value="CAG2147308.1"/>
    <property type="molecule type" value="Genomic_DNA"/>
</dbReference>
<keyword evidence="6 10" id="KW-0521">NADP</keyword>
<evidence type="ECO:0000256" key="5">
    <source>
        <dbReference type="ARBA" id="ARBA00022655"/>
    </source>
</evidence>
<keyword evidence="5 10" id="KW-0566">Pantothenate biosynthesis</keyword>
<organism evidence="13 14">
    <name type="scientific">Cupriavidus numazuensis</name>
    <dbReference type="NCBI Taxonomy" id="221992"/>
    <lineage>
        <taxon>Bacteria</taxon>
        <taxon>Pseudomonadati</taxon>
        <taxon>Pseudomonadota</taxon>
        <taxon>Betaproteobacteria</taxon>
        <taxon>Burkholderiales</taxon>
        <taxon>Burkholderiaceae</taxon>
        <taxon>Cupriavidus</taxon>
    </lineage>
</organism>
<dbReference type="Gene3D" id="3.40.50.720">
    <property type="entry name" value="NAD(P)-binding Rossmann-like Domain"/>
    <property type="match status" value="1"/>
</dbReference>
<evidence type="ECO:0000313" key="13">
    <source>
        <dbReference type="EMBL" id="CAG2147308.1"/>
    </source>
</evidence>
<evidence type="ECO:0000256" key="10">
    <source>
        <dbReference type="RuleBase" id="RU362068"/>
    </source>
</evidence>
<dbReference type="PANTHER" id="PTHR21708:SF26">
    <property type="entry name" value="2-DEHYDROPANTOATE 2-REDUCTASE"/>
    <property type="match status" value="1"/>
</dbReference>
<dbReference type="NCBIfam" id="TIGR00745">
    <property type="entry name" value="apbA_panE"/>
    <property type="match status" value="1"/>
</dbReference>
<evidence type="ECO:0000256" key="9">
    <source>
        <dbReference type="ARBA" id="ARBA00048793"/>
    </source>
</evidence>
<evidence type="ECO:0000256" key="6">
    <source>
        <dbReference type="ARBA" id="ARBA00022857"/>
    </source>
</evidence>
<dbReference type="SUPFAM" id="SSF48179">
    <property type="entry name" value="6-phosphogluconate dehydrogenase C-terminal domain-like"/>
    <property type="match status" value="1"/>
</dbReference>
<evidence type="ECO:0000256" key="4">
    <source>
        <dbReference type="ARBA" id="ARBA00019465"/>
    </source>
</evidence>
<dbReference type="InterPro" id="IPR013752">
    <property type="entry name" value="KPA_reductase"/>
</dbReference>
<keyword evidence="14" id="KW-1185">Reference proteome</keyword>
<gene>
    <name evidence="13" type="primary">panE_1</name>
    <name evidence="13" type="ORF">LMG26411_03120</name>
</gene>